<protein>
    <submittedName>
        <fullName evidence="2">Uncharacterized protein</fullName>
    </submittedName>
</protein>
<keyword evidence="3" id="KW-1185">Reference proteome</keyword>
<feature type="coiled-coil region" evidence="1">
    <location>
        <begin position="30"/>
        <end position="71"/>
    </location>
</feature>
<accession>A0A9W7ZSA6</accession>
<keyword evidence="1" id="KW-0175">Coiled coil</keyword>
<comment type="caution">
    <text evidence="2">The sequence shown here is derived from an EMBL/GenBank/DDBJ whole genome shotgun (WGS) entry which is preliminary data.</text>
</comment>
<feature type="non-terminal residue" evidence="2">
    <location>
        <position position="74"/>
    </location>
</feature>
<gene>
    <name evidence="2" type="ORF">IWQ60_011286</name>
</gene>
<evidence type="ECO:0000256" key="1">
    <source>
        <dbReference type="SAM" id="Coils"/>
    </source>
</evidence>
<name>A0A9W7ZSA6_9FUNG</name>
<sequence>WLEDALPAMVDYHAELEKLVEERLSYSLGAESQEETIQRLKHQIAASEAALADEKQNLEFLDQEIAQKASRIAA</sequence>
<dbReference type="AlphaFoldDB" id="A0A9W7ZSA6"/>
<evidence type="ECO:0000313" key="2">
    <source>
        <dbReference type="EMBL" id="KAJ1909230.1"/>
    </source>
</evidence>
<evidence type="ECO:0000313" key="3">
    <source>
        <dbReference type="Proteomes" id="UP001150569"/>
    </source>
</evidence>
<proteinExistence type="predicted"/>
<dbReference type="EMBL" id="JANBPT010001239">
    <property type="protein sequence ID" value="KAJ1909230.1"/>
    <property type="molecule type" value="Genomic_DNA"/>
</dbReference>
<organism evidence="2 3">
    <name type="scientific">Tieghemiomyces parasiticus</name>
    <dbReference type="NCBI Taxonomy" id="78921"/>
    <lineage>
        <taxon>Eukaryota</taxon>
        <taxon>Fungi</taxon>
        <taxon>Fungi incertae sedis</taxon>
        <taxon>Zoopagomycota</taxon>
        <taxon>Kickxellomycotina</taxon>
        <taxon>Dimargaritomycetes</taxon>
        <taxon>Dimargaritales</taxon>
        <taxon>Dimargaritaceae</taxon>
        <taxon>Tieghemiomyces</taxon>
    </lineage>
</organism>
<dbReference type="Proteomes" id="UP001150569">
    <property type="component" value="Unassembled WGS sequence"/>
</dbReference>
<reference evidence="2" key="1">
    <citation type="submission" date="2022-07" db="EMBL/GenBank/DDBJ databases">
        <title>Phylogenomic reconstructions and comparative analyses of Kickxellomycotina fungi.</title>
        <authorList>
            <person name="Reynolds N.K."/>
            <person name="Stajich J.E."/>
            <person name="Barry K."/>
            <person name="Grigoriev I.V."/>
            <person name="Crous P."/>
            <person name="Smith M.E."/>
        </authorList>
    </citation>
    <scope>NUCLEOTIDE SEQUENCE</scope>
    <source>
        <strain evidence="2">RSA 861</strain>
    </source>
</reference>